<dbReference type="EMBL" id="JAHKKG010000007">
    <property type="protein sequence ID" value="MBU2666443.1"/>
    <property type="molecule type" value="Genomic_DNA"/>
</dbReference>
<dbReference type="Gene3D" id="2.60.40.10">
    <property type="entry name" value="Immunoglobulins"/>
    <property type="match status" value="1"/>
</dbReference>
<evidence type="ECO:0000313" key="3">
    <source>
        <dbReference type="Proteomes" id="UP001519654"/>
    </source>
</evidence>
<dbReference type="SUPFAM" id="SSF81296">
    <property type="entry name" value="E set domains"/>
    <property type="match status" value="1"/>
</dbReference>
<evidence type="ECO:0000256" key="1">
    <source>
        <dbReference type="SAM" id="SignalP"/>
    </source>
</evidence>
<evidence type="ECO:0008006" key="4">
    <source>
        <dbReference type="Google" id="ProtNLM"/>
    </source>
</evidence>
<dbReference type="InterPro" id="IPR013783">
    <property type="entry name" value="Ig-like_fold"/>
</dbReference>
<dbReference type="Proteomes" id="UP001519654">
    <property type="component" value="Unassembled WGS sequence"/>
</dbReference>
<gene>
    <name evidence="2" type="ORF">KOI35_23335</name>
</gene>
<feature type="signal peptide" evidence="1">
    <location>
        <begin position="1"/>
        <end position="45"/>
    </location>
</feature>
<dbReference type="InterPro" id="IPR014756">
    <property type="entry name" value="Ig_E-set"/>
</dbReference>
<accession>A0ABS5YSW0</accession>
<keyword evidence="1" id="KW-0732">Signal</keyword>
<sequence length="401" mass="40212">MRKSVSSEADMAPSFFQSRAARGRAVALVGAAALATGLMAAPAYAAVSGTITVTSPSNGKVAALTAKQVVLLTVSGANATPLSEDNVVSVDLGSCTSIMTYVVTSPTTLSVKTPGTCAASTNGVAEAVNINFTGSDVLTKASAITFVPPASLVAVASKPVIAENSSGQATAQQTQRFFSQGGQYIRVKAGSGYAFDPRAAAALKVTLGGKDATEVKVYAGTTTGGLNQGDQLTASNTTDAVLTAQVGNYLTFKSTAGMDESNDTITIAQNGVSKSFLTADTGADVKTGPVITATSVSTGKSTGGTTVVLTGTNFDKTNANWAVSGTAHVFFCGVEATYPTTVVNTAGTSLTVVTPSVSGVSAGLGTTTYAGTCPIKVTDSSYTPAWSSPVSPSADFVFTQE</sequence>
<keyword evidence="3" id="KW-1185">Reference proteome</keyword>
<protein>
    <recommendedName>
        <fullName evidence="4">IPT/TIG domain-containing protein</fullName>
    </recommendedName>
</protein>
<proteinExistence type="predicted"/>
<comment type="caution">
    <text evidence="2">The sequence shown here is derived from an EMBL/GenBank/DDBJ whole genome shotgun (WGS) entry which is preliminary data.</text>
</comment>
<name>A0ABS5YSW0_9ACTN</name>
<reference evidence="2 3" key="1">
    <citation type="submission" date="2021-06" db="EMBL/GenBank/DDBJ databases">
        <title>Actinoplanes lichenicola sp. nov., and Actinoplanes ovalisporus sp. nov., isolated from lichen in Thailand.</title>
        <authorList>
            <person name="Saeng-In P."/>
            <person name="Kanchanasin P."/>
            <person name="Yuki M."/>
            <person name="Kudo T."/>
            <person name="Ohkuma M."/>
            <person name="Phongsopitanun W."/>
            <person name="Tanasupawat S."/>
        </authorList>
    </citation>
    <scope>NUCLEOTIDE SEQUENCE [LARGE SCALE GENOMIC DNA]</scope>
    <source>
        <strain evidence="2 3">NBRC 110975</strain>
    </source>
</reference>
<evidence type="ECO:0000313" key="2">
    <source>
        <dbReference type="EMBL" id="MBU2666443.1"/>
    </source>
</evidence>
<dbReference type="RefSeq" id="WP_215789999.1">
    <property type="nucleotide sequence ID" value="NZ_JAHKKG010000007.1"/>
</dbReference>
<organism evidence="2 3">
    <name type="scientific">Paractinoplanes bogorensis</name>
    <dbReference type="NCBI Taxonomy" id="1610840"/>
    <lineage>
        <taxon>Bacteria</taxon>
        <taxon>Bacillati</taxon>
        <taxon>Actinomycetota</taxon>
        <taxon>Actinomycetes</taxon>
        <taxon>Micromonosporales</taxon>
        <taxon>Micromonosporaceae</taxon>
        <taxon>Paractinoplanes</taxon>
    </lineage>
</organism>
<feature type="chain" id="PRO_5045128601" description="IPT/TIG domain-containing protein" evidence="1">
    <location>
        <begin position="46"/>
        <end position="401"/>
    </location>
</feature>
<dbReference type="CDD" id="cd00102">
    <property type="entry name" value="IPT"/>
    <property type="match status" value="1"/>
</dbReference>